<keyword evidence="4" id="KW-1185">Reference proteome</keyword>
<dbReference type="InterPro" id="IPR029787">
    <property type="entry name" value="Nucleotide_cyclase"/>
</dbReference>
<name>M5E0K2_9FIRM</name>
<dbReference type="STRING" id="1293054.HSACCH_01506"/>
<keyword evidence="1" id="KW-0812">Transmembrane</keyword>
<evidence type="ECO:0000313" key="4">
    <source>
        <dbReference type="Proteomes" id="UP000012063"/>
    </source>
</evidence>
<feature type="domain" description="GGDEF" evidence="2">
    <location>
        <begin position="369"/>
        <end position="499"/>
    </location>
</feature>
<evidence type="ECO:0000259" key="2">
    <source>
        <dbReference type="PROSITE" id="PS50887"/>
    </source>
</evidence>
<dbReference type="PANTHER" id="PTHR46663:SF2">
    <property type="entry name" value="GGDEF DOMAIN-CONTAINING PROTEIN"/>
    <property type="match status" value="1"/>
</dbReference>
<comment type="caution">
    <text evidence="3">The sequence shown here is derived from an EMBL/GenBank/DDBJ whole genome shotgun (WGS) entry which is preliminary data.</text>
</comment>
<dbReference type="SUPFAM" id="SSF55073">
    <property type="entry name" value="Nucleotide cyclase"/>
    <property type="match status" value="1"/>
</dbReference>
<dbReference type="Gene3D" id="3.30.70.270">
    <property type="match status" value="1"/>
</dbReference>
<dbReference type="Pfam" id="PF00990">
    <property type="entry name" value="GGDEF"/>
    <property type="match status" value="1"/>
</dbReference>
<dbReference type="Proteomes" id="UP000012063">
    <property type="component" value="Unassembled WGS sequence"/>
</dbReference>
<keyword evidence="1" id="KW-1133">Transmembrane helix</keyword>
<feature type="transmembrane region" description="Helical" evidence="1">
    <location>
        <begin position="7"/>
        <end position="25"/>
    </location>
</feature>
<dbReference type="FunFam" id="3.30.70.270:FF:000001">
    <property type="entry name" value="Diguanylate cyclase domain protein"/>
    <property type="match status" value="1"/>
</dbReference>
<reference evidence="4" key="1">
    <citation type="journal article" date="2013" name="Genome Announc.">
        <title>Genome Sequence of Halanaerobium saccharolyticum subsp. saccharolyticum Strain DSM 6643T, a Halophilic Hydrogen-Producing Bacterium.</title>
        <authorList>
            <person name="Kivisto A."/>
            <person name="Larjo A."/>
            <person name="Ciranna A."/>
            <person name="Santala V."/>
            <person name="Roos C."/>
            <person name="Karp M."/>
        </authorList>
    </citation>
    <scope>NUCLEOTIDE SEQUENCE [LARGE SCALE GENOMIC DNA]</scope>
    <source>
        <strain evidence="4">DSM 6643</strain>
    </source>
</reference>
<dbReference type="AlphaFoldDB" id="M5E0K2"/>
<dbReference type="NCBIfam" id="TIGR00254">
    <property type="entry name" value="GGDEF"/>
    <property type="match status" value="1"/>
</dbReference>
<dbReference type="OrthoDB" id="9783388at2"/>
<dbReference type="PANTHER" id="PTHR46663">
    <property type="entry name" value="DIGUANYLATE CYCLASE DGCT-RELATED"/>
    <property type="match status" value="1"/>
</dbReference>
<evidence type="ECO:0000256" key="1">
    <source>
        <dbReference type="SAM" id="Phobius"/>
    </source>
</evidence>
<dbReference type="InterPro" id="IPR052163">
    <property type="entry name" value="DGC-Regulatory_Protein"/>
</dbReference>
<dbReference type="eggNOG" id="COG2199">
    <property type="taxonomic scope" value="Bacteria"/>
</dbReference>
<keyword evidence="1" id="KW-0472">Membrane</keyword>
<proteinExistence type="predicted"/>
<protein>
    <recommendedName>
        <fullName evidence="2">GGDEF domain-containing protein</fullName>
    </recommendedName>
</protein>
<feature type="transmembrane region" description="Helical" evidence="1">
    <location>
        <begin position="308"/>
        <end position="332"/>
    </location>
</feature>
<dbReference type="SMART" id="SM00267">
    <property type="entry name" value="GGDEF"/>
    <property type="match status" value="1"/>
</dbReference>
<dbReference type="CDD" id="cd01949">
    <property type="entry name" value="GGDEF"/>
    <property type="match status" value="1"/>
</dbReference>
<dbReference type="PROSITE" id="PS50887">
    <property type="entry name" value="GGDEF"/>
    <property type="match status" value="1"/>
</dbReference>
<dbReference type="InterPro" id="IPR043128">
    <property type="entry name" value="Rev_trsase/Diguanyl_cyclase"/>
</dbReference>
<sequence>MDKLFKNFKYIIIILLAMIMIFIFSSQYSSIKNIIIDKYKSHQQLVEKNIIQTVNYIDSSYKVVEQELNQEMKEYSKLIVDKYQNNSDIMGWNLEELKEKFKYYDIYIINTDLKIIRTTNEDDLGLDFSKFGNFANIVKKRLEGDSFEADRIDLSTQTGEVKKYSYLPTPDNKYLIELSIAVEDKYPSFKQLNMFTDAGELTKEYEIVEEIAFYSVEPINYGVAKLRSSKKPYLDPDVSDVREDLARKAVLTGKMQSAEIEEDNLKYSLRFFPTLVSNQDKHQGWNSYVVGITYNDQVMAAELNKHQYLFGINILLMSIFFIAFVIIVIYLINKFEHQANHDKLTGLANRKLFVNEFKEIETEANKLNSKAAIIFIDIDKFKEINDNYGHDFGDRVLEKIAFRMKNNLKSEDKLARMGGDEFVLALSNISSQEEAIKITQRLINKFNEPLSIKGEKINISLSAGISIYPNDGKNLEDLIKNADYAMYQAKKNNKDLEIR</sequence>
<dbReference type="InterPro" id="IPR000160">
    <property type="entry name" value="GGDEF_dom"/>
</dbReference>
<organism evidence="3 4">
    <name type="scientific">Halanaerobium saccharolyticum subsp. saccharolyticum DSM 6643</name>
    <dbReference type="NCBI Taxonomy" id="1293054"/>
    <lineage>
        <taxon>Bacteria</taxon>
        <taxon>Bacillati</taxon>
        <taxon>Bacillota</taxon>
        <taxon>Clostridia</taxon>
        <taxon>Halanaerobiales</taxon>
        <taxon>Halanaerobiaceae</taxon>
        <taxon>Halanaerobium</taxon>
    </lineage>
</organism>
<dbReference type="EMBL" id="CAUI01000019">
    <property type="protein sequence ID" value="CCU79672.1"/>
    <property type="molecule type" value="Genomic_DNA"/>
</dbReference>
<accession>M5E0K2</accession>
<dbReference type="RefSeq" id="WP_005488985.1">
    <property type="nucleotide sequence ID" value="NZ_CAUI01000019.1"/>
</dbReference>
<dbReference type="InParanoid" id="M5E0K2"/>
<evidence type="ECO:0000313" key="3">
    <source>
        <dbReference type="EMBL" id="CCU79672.1"/>
    </source>
</evidence>
<gene>
    <name evidence="3" type="ORF">HSACCH_01506</name>
</gene>